<dbReference type="Pfam" id="PF07484">
    <property type="entry name" value="Collar"/>
    <property type="match status" value="1"/>
</dbReference>
<evidence type="ECO:0000313" key="2">
    <source>
        <dbReference type="EMBL" id="MXN49001.1"/>
    </source>
</evidence>
<dbReference type="InterPro" id="IPR037053">
    <property type="entry name" value="Phage_tail_collar_dom_sf"/>
</dbReference>
<accession>A0A6N8SJN8</accession>
<dbReference type="EMBL" id="WUMK01000014">
    <property type="protein sequence ID" value="MXN49001.1"/>
    <property type="molecule type" value="Genomic_DNA"/>
</dbReference>
<dbReference type="SUPFAM" id="SSF88874">
    <property type="entry name" value="Receptor-binding domain of short tail fibre protein gp12"/>
    <property type="match status" value="1"/>
</dbReference>
<dbReference type="RefSeq" id="WP_160862481.1">
    <property type="nucleotide sequence ID" value="NZ_JAODWE010000015.1"/>
</dbReference>
<proteinExistence type="predicted"/>
<dbReference type="InterPro" id="IPR011083">
    <property type="entry name" value="Phage_tail_collar_dom"/>
</dbReference>
<dbReference type="OrthoDB" id="9810174at2"/>
<feature type="domain" description="Phage tail collar" evidence="1">
    <location>
        <begin position="7"/>
        <end position="63"/>
    </location>
</feature>
<comment type="caution">
    <text evidence="2">The sequence shown here is derived from an EMBL/GenBank/DDBJ whole genome shotgun (WGS) entry which is preliminary data.</text>
</comment>
<reference evidence="2 3" key="1">
    <citation type="submission" date="2019-12" db="EMBL/GenBank/DDBJ databases">
        <title>Shinella kummerowiae sp. nov., a symbiotic bacterium isolated from root nodules of the herbal legume Kummerowia stipulacea.</title>
        <authorList>
            <person name="Gao J."/>
        </authorList>
    </citation>
    <scope>NUCLEOTIDE SEQUENCE [LARGE SCALE GENOMIC DNA]</scope>
    <source>
        <strain evidence="2 3">CCBAU 25048</strain>
    </source>
</reference>
<dbReference type="Proteomes" id="UP000435802">
    <property type="component" value="Unassembled WGS sequence"/>
</dbReference>
<gene>
    <name evidence="2" type="ORF">GR138_27750</name>
</gene>
<dbReference type="Gene3D" id="3.90.1340.10">
    <property type="entry name" value="Phage tail collar domain"/>
    <property type="match status" value="1"/>
</dbReference>
<organism evidence="2 3">
    <name type="scientific">Shinella kummerowiae</name>
    <dbReference type="NCBI Taxonomy" id="417745"/>
    <lineage>
        <taxon>Bacteria</taxon>
        <taxon>Pseudomonadati</taxon>
        <taxon>Pseudomonadota</taxon>
        <taxon>Alphaproteobacteria</taxon>
        <taxon>Hyphomicrobiales</taxon>
        <taxon>Rhizobiaceae</taxon>
        <taxon>Shinella</taxon>
    </lineage>
</organism>
<dbReference type="AlphaFoldDB" id="A0A6N8SJN8"/>
<sequence length="176" mass="18372">MAEYYLGQIMMSGYAFAPRYFALCNGQILGIAQNQALFSLLGTYYGGNGTTTFALPNLQGRAPVSAGASADPSWQPSPYNIGETGGVETVTLLSTQMPNHTHQGNGTSTDGTARNPTGALFAKNSVPLYAQTPGAQVPLSPQTVTSVGGGQAHSNMQPYSVINFCIALSGVYPSRN</sequence>
<protein>
    <submittedName>
        <fullName evidence="2">Microcystin-dependent protein</fullName>
    </submittedName>
</protein>
<keyword evidence="3" id="KW-1185">Reference proteome</keyword>
<name>A0A6N8SJN8_9HYPH</name>
<evidence type="ECO:0000259" key="1">
    <source>
        <dbReference type="Pfam" id="PF07484"/>
    </source>
</evidence>
<evidence type="ECO:0000313" key="3">
    <source>
        <dbReference type="Proteomes" id="UP000435802"/>
    </source>
</evidence>